<keyword evidence="7" id="KW-0492">Microsome</keyword>
<dbReference type="FunFam" id="1.10.630.10:FF:000011">
    <property type="entry name" value="Cytochrome P450 83B1"/>
    <property type="match status" value="1"/>
</dbReference>
<evidence type="ECO:0000256" key="10">
    <source>
        <dbReference type="ARBA" id="ARBA00023033"/>
    </source>
</evidence>
<dbReference type="InterPro" id="IPR001128">
    <property type="entry name" value="Cyt_P450"/>
</dbReference>
<dbReference type="PANTHER" id="PTHR47955:SF15">
    <property type="entry name" value="CYTOCHROME P450 71A2-LIKE"/>
    <property type="match status" value="1"/>
</dbReference>
<evidence type="ECO:0000256" key="6">
    <source>
        <dbReference type="ARBA" id="ARBA00022824"/>
    </source>
</evidence>
<evidence type="ECO:0000256" key="13">
    <source>
        <dbReference type="SAM" id="Phobius"/>
    </source>
</evidence>
<dbReference type="GO" id="GO:0016705">
    <property type="term" value="F:oxidoreductase activity, acting on paired donors, with incorporation or reduction of molecular oxygen"/>
    <property type="evidence" value="ECO:0007669"/>
    <property type="project" value="InterPro"/>
</dbReference>
<keyword evidence="4 11" id="KW-0349">Heme</keyword>
<dbReference type="GO" id="GO:0005506">
    <property type="term" value="F:iron ion binding"/>
    <property type="evidence" value="ECO:0007669"/>
    <property type="project" value="InterPro"/>
</dbReference>
<dbReference type="Gene3D" id="1.10.630.10">
    <property type="entry name" value="Cytochrome P450"/>
    <property type="match status" value="1"/>
</dbReference>
<dbReference type="GO" id="GO:0004497">
    <property type="term" value="F:monooxygenase activity"/>
    <property type="evidence" value="ECO:0007669"/>
    <property type="project" value="UniProtKB-KW"/>
</dbReference>
<evidence type="ECO:0000313" key="15">
    <source>
        <dbReference type="Proteomes" id="UP001237642"/>
    </source>
</evidence>
<dbReference type="EMBL" id="JAUIZM010000010">
    <property type="protein sequence ID" value="KAK1359642.1"/>
    <property type="molecule type" value="Genomic_DNA"/>
</dbReference>
<keyword evidence="15" id="KW-1185">Reference proteome</keyword>
<dbReference type="PANTHER" id="PTHR47955">
    <property type="entry name" value="CYTOCHROME P450 FAMILY 71 PROTEIN"/>
    <property type="match status" value="1"/>
</dbReference>
<dbReference type="PRINTS" id="PR00385">
    <property type="entry name" value="P450"/>
</dbReference>
<dbReference type="InterPro" id="IPR002401">
    <property type="entry name" value="Cyt_P450_E_grp-I"/>
</dbReference>
<keyword evidence="9 11" id="KW-0408">Iron</keyword>
<gene>
    <name evidence="14" type="ORF">POM88_044116</name>
</gene>
<dbReference type="InterPro" id="IPR036396">
    <property type="entry name" value="Cyt_P450_sf"/>
</dbReference>
<protein>
    <submittedName>
        <fullName evidence="14">Cytochrome</fullName>
    </submittedName>
</protein>
<evidence type="ECO:0000256" key="9">
    <source>
        <dbReference type="ARBA" id="ARBA00023004"/>
    </source>
</evidence>
<evidence type="ECO:0000256" key="5">
    <source>
        <dbReference type="ARBA" id="ARBA00022723"/>
    </source>
</evidence>
<dbReference type="AlphaFoldDB" id="A0AAD8M4Y6"/>
<dbReference type="GO" id="GO:0020037">
    <property type="term" value="F:heme binding"/>
    <property type="evidence" value="ECO:0007669"/>
    <property type="project" value="InterPro"/>
</dbReference>
<evidence type="ECO:0000313" key="14">
    <source>
        <dbReference type="EMBL" id="KAK1359642.1"/>
    </source>
</evidence>
<keyword evidence="13" id="KW-0812">Transmembrane</keyword>
<dbReference type="PROSITE" id="PS00086">
    <property type="entry name" value="CYTOCHROME_P450"/>
    <property type="match status" value="1"/>
</dbReference>
<comment type="pathway">
    <text evidence="2">Secondary metabolite biosynthesis.</text>
</comment>
<comment type="caution">
    <text evidence="14">The sequence shown here is derived from an EMBL/GenBank/DDBJ whole genome shotgun (WGS) entry which is preliminary data.</text>
</comment>
<comment type="similarity">
    <text evidence="3 12">Belongs to the cytochrome P450 family.</text>
</comment>
<evidence type="ECO:0000256" key="7">
    <source>
        <dbReference type="ARBA" id="ARBA00022848"/>
    </source>
</evidence>
<name>A0AAD8M4Y6_9APIA</name>
<accession>A0AAD8M4Y6</accession>
<organism evidence="14 15">
    <name type="scientific">Heracleum sosnowskyi</name>
    <dbReference type="NCBI Taxonomy" id="360622"/>
    <lineage>
        <taxon>Eukaryota</taxon>
        <taxon>Viridiplantae</taxon>
        <taxon>Streptophyta</taxon>
        <taxon>Embryophyta</taxon>
        <taxon>Tracheophyta</taxon>
        <taxon>Spermatophyta</taxon>
        <taxon>Magnoliopsida</taxon>
        <taxon>eudicotyledons</taxon>
        <taxon>Gunneridae</taxon>
        <taxon>Pentapetalae</taxon>
        <taxon>asterids</taxon>
        <taxon>campanulids</taxon>
        <taxon>Apiales</taxon>
        <taxon>Apiaceae</taxon>
        <taxon>Apioideae</taxon>
        <taxon>apioid superclade</taxon>
        <taxon>Tordylieae</taxon>
        <taxon>Tordyliinae</taxon>
        <taxon>Heracleum</taxon>
    </lineage>
</organism>
<dbReference type="GO" id="GO:0009805">
    <property type="term" value="P:coumarin biosynthetic process"/>
    <property type="evidence" value="ECO:0007669"/>
    <property type="project" value="UniProtKB-ARBA"/>
</dbReference>
<keyword evidence="13" id="KW-0472">Membrane</keyword>
<comment type="cofactor">
    <cofactor evidence="11">
        <name>heme</name>
        <dbReference type="ChEBI" id="CHEBI:30413"/>
    </cofactor>
</comment>
<reference evidence="14" key="2">
    <citation type="submission" date="2023-05" db="EMBL/GenBank/DDBJ databases">
        <authorList>
            <person name="Schelkunov M.I."/>
        </authorList>
    </citation>
    <scope>NUCLEOTIDE SEQUENCE</scope>
    <source>
        <strain evidence="14">Hsosn_3</strain>
        <tissue evidence="14">Leaf</tissue>
    </source>
</reference>
<feature type="transmembrane region" description="Helical" evidence="13">
    <location>
        <begin position="68"/>
        <end position="90"/>
    </location>
</feature>
<comment type="subcellular location">
    <subcellularLocation>
        <location evidence="1">Microsome membrane</location>
        <topology evidence="1">Single-pass membrane protein</topology>
    </subcellularLocation>
</comment>
<dbReference type="CDD" id="cd11072">
    <property type="entry name" value="CYP71-like"/>
    <property type="match status" value="1"/>
</dbReference>
<keyword evidence="13" id="KW-1133">Transmembrane helix</keyword>
<keyword evidence="10 12" id="KW-0503">Monooxygenase</keyword>
<evidence type="ECO:0000256" key="12">
    <source>
        <dbReference type="RuleBase" id="RU000461"/>
    </source>
</evidence>
<evidence type="ECO:0000256" key="4">
    <source>
        <dbReference type="ARBA" id="ARBA00022617"/>
    </source>
</evidence>
<dbReference type="SUPFAM" id="SSF48264">
    <property type="entry name" value="Cytochrome P450"/>
    <property type="match status" value="1"/>
</dbReference>
<dbReference type="Proteomes" id="UP001237642">
    <property type="component" value="Unassembled WGS sequence"/>
</dbReference>
<dbReference type="PRINTS" id="PR00463">
    <property type="entry name" value="EP450I"/>
</dbReference>
<dbReference type="InterPro" id="IPR017972">
    <property type="entry name" value="Cyt_P450_CS"/>
</dbReference>
<keyword evidence="5 11" id="KW-0479">Metal-binding</keyword>
<evidence type="ECO:0000256" key="3">
    <source>
        <dbReference type="ARBA" id="ARBA00010617"/>
    </source>
</evidence>
<proteinExistence type="inferred from homology"/>
<keyword evidence="6" id="KW-0256">Endoplasmic reticulum</keyword>
<dbReference type="Pfam" id="PF00067">
    <property type="entry name" value="p450"/>
    <property type="match status" value="1"/>
</dbReference>
<evidence type="ECO:0000256" key="11">
    <source>
        <dbReference type="PIRSR" id="PIRSR602401-1"/>
    </source>
</evidence>
<sequence length="509" mass="57762">MELSAWLQPLIIFLIPLILTIFVFKRYFATKTGNKNLPPSPPKLPIIGHLHKLGSLPHRSLLSLSKKYGPLMLLHLGSIPTLVVSSAVAAEEIMKTHDVKFADRVRTYANEKLLYCYKDVSMAPYGEYWRQMKSFCVVQLLNNKSVQDMGTNREEETDFLVKNIVESNSSVVDLSELLITLTFNVVSTAAFGKKIDQRGDGRKLWMLMKETEELLGRFDVGTFTPWLAWINTVSGFNAKVKNIAKENDEFFERIVEEHINASMRKKKGGEKIKEREDFLDILLGAEEDAIGGFHIDRDGIKALILDMIAGGTDTTYTALEWTMTELLRHPKAMKEVQNEIRNICRGKSNISYPDDFENMHYLKAVIKETLRLHPPLPLLVPRTARQDVKVMGYDIAAGTMVLINAWAIGRDPTSWDEPDEFRPERFLNSTIDYRGHDFQLIPFGAGRRGCPGISFAMSNYEYVLANLLHKFDWQLPNGMKGDELNMDEGTGLTCHRKVPLLVVATPFSC</sequence>
<evidence type="ECO:0000256" key="8">
    <source>
        <dbReference type="ARBA" id="ARBA00023002"/>
    </source>
</evidence>
<evidence type="ECO:0000256" key="1">
    <source>
        <dbReference type="ARBA" id="ARBA00004111"/>
    </source>
</evidence>
<feature type="binding site" description="axial binding residue" evidence="11">
    <location>
        <position position="450"/>
    </location>
    <ligand>
        <name>heme</name>
        <dbReference type="ChEBI" id="CHEBI:30413"/>
    </ligand>
    <ligandPart>
        <name>Fe</name>
        <dbReference type="ChEBI" id="CHEBI:18248"/>
    </ligandPart>
</feature>
<reference evidence="14" key="1">
    <citation type="submission" date="2023-02" db="EMBL/GenBank/DDBJ databases">
        <title>Genome of toxic invasive species Heracleum sosnowskyi carries increased number of genes despite the absence of recent whole-genome duplications.</title>
        <authorList>
            <person name="Schelkunov M."/>
            <person name="Shtratnikova V."/>
            <person name="Makarenko M."/>
            <person name="Klepikova A."/>
            <person name="Omelchenko D."/>
            <person name="Novikova G."/>
            <person name="Obukhova E."/>
            <person name="Bogdanov V."/>
            <person name="Penin A."/>
            <person name="Logacheva M."/>
        </authorList>
    </citation>
    <scope>NUCLEOTIDE SEQUENCE</scope>
    <source>
        <strain evidence="14">Hsosn_3</strain>
        <tissue evidence="14">Leaf</tissue>
    </source>
</reference>
<evidence type="ECO:0000256" key="2">
    <source>
        <dbReference type="ARBA" id="ARBA00005179"/>
    </source>
</evidence>
<feature type="transmembrane region" description="Helical" evidence="13">
    <location>
        <begin position="6"/>
        <end position="24"/>
    </location>
</feature>
<keyword evidence="8 12" id="KW-0560">Oxidoreductase</keyword>